<feature type="binding site" evidence="16">
    <location>
        <begin position="94"/>
        <end position="97"/>
    </location>
    <ligand>
        <name>substrate</name>
    </ligand>
</feature>
<comment type="pathway">
    <text evidence="4 16">Cofactor biosynthesis; coenzyme A biosynthesis; CoA from (R)-pantothenate: step 1/5.</text>
</comment>
<evidence type="ECO:0000256" key="11">
    <source>
        <dbReference type="ARBA" id="ARBA00022840"/>
    </source>
</evidence>
<feature type="binding site" evidence="16">
    <location>
        <position position="120"/>
    </location>
    <ligand>
        <name>ATP</name>
        <dbReference type="ChEBI" id="CHEBI:30616"/>
    </ligand>
</feature>
<dbReference type="RefSeq" id="WP_163392003.1">
    <property type="nucleotide sequence ID" value="NZ_BMKP01000001.1"/>
</dbReference>
<evidence type="ECO:0000256" key="14">
    <source>
        <dbReference type="ARBA" id="ARBA00038036"/>
    </source>
</evidence>
<dbReference type="Gene3D" id="3.30.420.40">
    <property type="match status" value="2"/>
</dbReference>
<comment type="function">
    <text evidence="16">Catalyzes the phosphorylation of pantothenate (Pan), the first step in CoA biosynthesis.</text>
</comment>
<feature type="active site" description="Proton acceptor" evidence="16">
    <location>
        <position position="96"/>
    </location>
</feature>
<dbReference type="SUPFAM" id="SSF53067">
    <property type="entry name" value="Actin-like ATPase domain"/>
    <property type="match status" value="2"/>
</dbReference>
<name>A0ABQ1TNC2_9FLAO</name>
<keyword evidence="10 16" id="KW-0418">Kinase</keyword>
<feature type="binding site" evidence="16">
    <location>
        <position position="117"/>
    </location>
    <ligand>
        <name>K(+)</name>
        <dbReference type="ChEBI" id="CHEBI:29103"/>
    </ligand>
</feature>
<keyword evidence="16" id="KW-0479">Metal-binding</keyword>
<evidence type="ECO:0000256" key="15">
    <source>
        <dbReference type="ARBA" id="ARBA00040883"/>
    </source>
</evidence>
<feature type="binding site" evidence="16">
    <location>
        <position position="172"/>
    </location>
    <ligand>
        <name>substrate</name>
    </ligand>
</feature>
<dbReference type="HAMAP" id="MF_01274">
    <property type="entry name" value="Pantothen_kinase_3"/>
    <property type="match status" value="1"/>
</dbReference>
<keyword evidence="11 16" id="KW-0067">ATP-binding</keyword>
<dbReference type="EMBL" id="BMKP01000001">
    <property type="protein sequence ID" value="GGE99769.1"/>
    <property type="molecule type" value="Genomic_DNA"/>
</dbReference>
<dbReference type="Proteomes" id="UP000655016">
    <property type="component" value="Unassembled WGS sequence"/>
</dbReference>
<comment type="subunit">
    <text evidence="5 16">Homodimer.</text>
</comment>
<dbReference type="Pfam" id="PF03309">
    <property type="entry name" value="Pan_kinase"/>
    <property type="match status" value="1"/>
</dbReference>
<keyword evidence="12 16" id="KW-0630">Potassium</keyword>
<comment type="cofactor">
    <cofactor evidence="16">
        <name>NH4(+)</name>
        <dbReference type="ChEBI" id="CHEBI:28938"/>
    </cofactor>
    <cofactor evidence="16">
        <name>K(+)</name>
        <dbReference type="ChEBI" id="CHEBI:29103"/>
    </cofactor>
    <text evidence="16">A monovalent cation. Ammonium or potassium.</text>
</comment>
<evidence type="ECO:0000256" key="9">
    <source>
        <dbReference type="ARBA" id="ARBA00022741"/>
    </source>
</evidence>
<evidence type="ECO:0000256" key="4">
    <source>
        <dbReference type="ARBA" id="ARBA00005225"/>
    </source>
</evidence>
<dbReference type="EC" id="2.7.1.33" evidence="6 16"/>
<evidence type="ECO:0000256" key="13">
    <source>
        <dbReference type="ARBA" id="ARBA00022993"/>
    </source>
</evidence>
<keyword evidence="7 16" id="KW-0963">Cytoplasm</keyword>
<organism evidence="18 19">
    <name type="scientific">Flavobacterium limi</name>
    <dbReference type="NCBI Taxonomy" id="2045105"/>
    <lineage>
        <taxon>Bacteria</taxon>
        <taxon>Pseudomonadati</taxon>
        <taxon>Bacteroidota</taxon>
        <taxon>Flavobacteriia</taxon>
        <taxon>Flavobacteriales</taxon>
        <taxon>Flavobacteriaceae</taxon>
        <taxon>Flavobacterium</taxon>
    </lineage>
</organism>
<keyword evidence="9 16" id="KW-0547">Nucleotide-binding</keyword>
<keyword evidence="17" id="KW-0175">Coiled coil</keyword>
<comment type="similarity">
    <text evidence="14 16">Belongs to the type III pantothenate kinase family.</text>
</comment>
<evidence type="ECO:0000256" key="7">
    <source>
        <dbReference type="ARBA" id="ARBA00022490"/>
    </source>
</evidence>
<evidence type="ECO:0000256" key="16">
    <source>
        <dbReference type="HAMAP-Rule" id="MF_01274"/>
    </source>
</evidence>
<evidence type="ECO:0000256" key="6">
    <source>
        <dbReference type="ARBA" id="ARBA00012102"/>
    </source>
</evidence>
<keyword evidence="13 16" id="KW-0173">Coenzyme A biosynthesis</keyword>
<comment type="subcellular location">
    <subcellularLocation>
        <location evidence="3 16">Cytoplasm</location>
    </subcellularLocation>
</comment>
<reference evidence="19" key="1">
    <citation type="journal article" date="2019" name="Int. J. Syst. Evol. Microbiol.">
        <title>The Global Catalogue of Microorganisms (GCM) 10K type strain sequencing project: providing services to taxonomists for standard genome sequencing and annotation.</title>
        <authorList>
            <consortium name="The Broad Institute Genomics Platform"/>
            <consortium name="The Broad Institute Genome Sequencing Center for Infectious Disease"/>
            <person name="Wu L."/>
            <person name="Ma J."/>
        </authorList>
    </citation>
    <scope>NUCLEOTIDE SEQUENCE [LARGE SCALE GENOMIC DNA]</scope>
    <source>
        <strain evidence="19">CGMCC 1.16060</strain>
    </source>
</reference>
<comment type="caution">
    <text evidence="18">The sequence shown here is derived from an EMBL/GenBank/DDBJ whole genome shotgun (WGS) entry which is preliminary data.</text>
</comment>
<evidence type="ECO:0000313" key="19">
    <source>
        <dbReference type="Proteomes" id="UP000655016"/>
    </source>
</evidence>
<evidence type="ECO:0000256" key="2">
    <source>
        <dbReference type="ARBA" id="ARBA00001958"/>
    </source>
</evidence>
<evidence type="ECO:0000256" key="17">
    <source>
        <dbReference type="SAM" id="Coils"/>
    </source>
</evidence>
<keyword evidence="19" id="KW-1185">Reference proteome</keyword>
<gene>
    <name evidence="16 18" type="primary">coaX</name>
    <name evidence="18" type="ORF">GCM10011518_06490</name>
</gene>
<dbReference type="PANTHER" id="PTHR34265:SF1">
    <property type="entry name" value="TYPE III PANTOTHENATE KINASE"/>
    <property type="match status" value="1"/>
</dbReference>
<feature type="binding site" evidence="16">
    <location>
        <position position="87"/>
    </location>
    <ligand>
        <name>substrate</name>
    </ligand>
</feature>
<feature type="coiled-coil region" evidence="17">
    <location>
        <begin position="23"/>
        <end position="50"/>
    </location>
</feature>
<dbReference type="GO" id="GO:0016301">
    <property type="term" value="F:kinase activity"/>
    <property type="evidence" value="ECO:0007669"/>
    <property type="project" value="UniProtKB-KW"/>
</dbReference>
<protein>
    <recommendedName>
        <fullName evidence="15 16">Type III pantothenate kinase</fullName>
        <ecNumber evidence="6 16">2.7.1.33</ecNumber>
    </recommendedName>
    <alternativeName>
        <fullName evidence="16">PanK-III</fullName>
    </alternativeName>
    <alternativeName>
        <fullName evidence="16">Pantothenic acid kinase</fullName>
    </alternativeName>
</protein>
<feature type="binding site" evidence="16">
    <location>
        <begin position="6"/>
        <end position="13"/>
    </location>
    <ligand>
        <name>ATP</name>
        <dbReference type="ChEBI" id="CHEBI:30616"/>
    </ligand>
</feature>
<dbReference type="CDD" id="cd24015">
    <property type="entry name" value="ASKHA_NBD_PanK-III"/>
    <property type="match status" value="1"/>
</dbReference>
<accession>A0ABQ1TNC2</accession>
<dbReference type="InterPro" id="IPR004619">
    <property type="entry name" value="Type_III_PanK"/>
</dbReference>
<evidence type="ECO:0000256" key="1">
    <source>
        <dbReference type="ARBA" id="ARBA00001206"/>
    </source>
</evidence>
<keyword evidence="8 16" id="KW-0808">Transferase</keyword>
<dbReference type="NCBIfam" id="NF009853">
    <property type="entry name" value="PRK13320.1-5"/>
    <property type="match status" value="1"/>
</dbReference>
<dbReference type="NCBIfam" id="TIGR00671">
    <property type="entry name" value="baf"/>
    <property type="match status" value="1"/>
</dbReference>
<evidence type="ECO:0000313" key="18">
    <source>
        <dbReference type="EMBL" id="GGE99769.1"/>
    </source>
</evidence>
<dbReference type="InterPro" id="IPR043129">
    <property type="entry name" value="ATPase_NBD"/>
</dbReference>
<evidence type="ECO:0000256" key="8">
    <source>
        <dbReference type="ARBA" id="ARBA00022679"/>
    </source>
</evidence>
<proteinExistence type="inferred from homology"/>
<comment type="cofactor">
    <cofactor evidence="2">
        <name>K(+)</name>
        <dbReference type="ChEBI" id="CHEBI:29103"/>
    </cofactor>
</comment>
<comment type="catalytic activity">
    <reaction evidence="1 16">
        <text>(R)-pantothenate + ATP = (R)-4'-phosphopantothenate + ADP + H(+)</text>
        <dbReference type="Rhea" id="RHEA:16373"/>
        <dbReference type="ChEBI" id="CHEBI:10986"/>
        <dbReference type="ChEBI" id="CHEBI:15378"/>
        <dbReference type="ChEBI" id="CHEBI:29032"/>
        <dbReference type="ChEBI" id="CHEBI:30616"/>
        <dbReference type="ChEBI" id="CHEBI:456216"/>
        <dbReference type="EC" id="2.7.1.33"/>
    </reaction>
</comment>
<dbReference type="PANTHER" id="PTHR34265">
    <property type="entry name" value="TYPE III PANTOTHENATE KINASE"/>
    <property type="match status" value="1"/>
</dbReference>
<evidence type="ECO:0000256" key="3">
    <source>
        <dbReference type="ARBA" id="ARBA00004496"/>
    </source>
</evidence>
<evidence type="ECO:0000256" key="12">
    <source>
        <dbReference type="ARBA" id="ARBA00022958"/>
    </source>
</evidence>
<evidence type="ECO:0000256" key="5">
    <source>
        <dbReference type="ARBA" id="ARBA00011738"/>
    </source>
</evidence>
<sequence length="244" mass="27366">MVLTIDVGNTRIKAAVFEGSTILENFVFEKEELEKEIKKILKKFQNCSDLVVASVGNIEKQSFLAFEKQLAIHFLTHEDAFPFINKYATPKTLGIDRMVLAAGATLQFPKQNRLVIDAGTCITYDFIDESDQYLGGAISPGLRLRYEALHNYTARLPLLSLEAPESYIGNATAQSIHSGVVNGFVYEIDGFIDEYRANFPNFIIILTGGDADFLAKRLKNTIFANSNFLLESLNQTFQYKINND</sequence>
<evidence type="ECO:0000256" key="10">
    <source>
        <dbReference type="ARBA" id="ARBA00022777"/>
    </source>
</evidence>